<dbReference type="Pfam" id="PF00892">
    <property type="entry name" value="EamA"/>
    <property type="match status" value="1"/>
</dbReference>
<evidence type="ECO:0000256" key="1">
    <source>
        <dbReference type="ARBA" id="ARBA00004651"/>
    </source>
</evidence>
<feature type="transmembrane region" description="Helical" evidence="8">
    <location>
        <begin position="164"/>
        <end position="181"/>
    </location>
</feature>
<feature type="domain" description="EamA" evidence="9">
    <location>
        <begin position="24"/>
        <end position="156"/>
    </location>
</feature>
<feature type="transmembrane region" description="Helical" evidence="8">
    <location>
        <begin position="116"/>
        <end position="135"/>
    </location>
</feature>
<dbReference type="InterPro" id="IPR037185">
    <property type="entry name" value="EmrE-like"/>
</dbReference>
<protein>
    <submittedName>
        <fullName evidence="10">Protein RarD</fullName>
    </submittedName>
</protein>
<comment type="caution">
    <text evidence="10">The sequence shown here is derived from an EMBL/GenBank/DDBJ whole genome shotgun (WGS) entry which is preliminary data.</text>
</comment>
<evidence type="ECO:0000256" key="3">
    <source>
        <dbReference type="ARBA" id="ARBA00022448"/>
    </source>
</evidence>
<comment type="subcellular location">
    <subcellularLocation>
        <location evidence="1">Cell membrane</location>
        <topology evidence="1">Multi-pass membrane protein</topology>
    </subcellularLocation>
</comment>
<evidence type="ECO:0000256" key="7">
    <source>
        <dbReference type="ARBA" id="ARBA00023136"/>
    </source>
</evidence>
<sequence>MDGRLDPPAPETGAEAASATAARRGVLYGFSAYLIWGTMPLYFRLLAPSGAWEILAHRILWSLVLCVLVLLVLRRPFPTWRRPLRQHLGMVLAGILIAINWVVYLVAVTTDRVTEAALGYFLNPIVSVALGLLLLGERLRRLQFVALVIGASGGLFLAATGGTVPWIAFALAFSFGFYGLVKKKMGVGLGALQGLTAETAVLAPAALGVIVWLSMTGGETAFSQGPVHFALLASSGVFTAIPLLLFAMAANRIPLVTLGLLQFIAPVLQFITGLLLGEHMTPARWIGFAIVWVALAVLMADSVRARRAVPPRSRL</sequence>
<keyword evidence="7 8" id="KW-0472">Membrane</keyword>
<keyword evidence="6 8" id="KW-1133">Transmembrane helix</keyword>
<reference evidence="11" key="1">
    <citation type="journal article" date="2019" name="Int. J. Syst. Evol. Microbiol.">
        <title>The Global Catalogue of Microorganisms (GCM) 10K type strain sequencing project: providing services to taxonomists for standard genome sequencing and annotation.</title>
        <authorList>
            <consortium name="The Broad Institute Genomics Platform"/>
            <consortium name="The Broad Institute Genome Sequencing Center for Infectious Disease"/>
            <person name="Wu L."/>
            <person name="Ma J."/>
        </authorList>
    </citation>
    <scope>NUCLEOTIDE SEQUENCE [LARGE SCALE GENOMIC DNA]</scope>
    <source>
        <strain evidence="11">NBRC 113072</strain>
    </source>
</reference>
<keyword evidence="4" id="KW-1003">Cell membrane</keyword>
<evidence type="ECO:0000259" key="9">
    <source>
        <dbReference type="Pfam" id="PF00892"/>
    </source>
</evidence>
<evidence type="ECO:0000256" key="5">
    <source>
        <dbReference type="ARBA" id="ARBA00022692"/>
    </source>
</evidence>
<feature type="transmembrane region" description="Helical" evidence="8">
    <location>
        <begin position="89"/>
        <end position="110"/>
    </location>
</feature>
<dbReference type="InterPro" id="IPR004626">
    <property type="entry name" value="RarD"/>
</dbReference>
<comment type="similarity">
    <text evidence="2">Belongs to the EamA transporter family.</text>
</comment>
<keyword evidence="11" id="KW-1185">Reference proteome</keyword>
<dbReference type="PANTHER" id="PTHR22911:SF137">
    <property type="entry name" value="SOLUTE CARRIER FAMILY 35 MEMBER G2-RELATED"/>
    <property type="match status" value="1"/>
</dbReference>
<evidence type="ECO:0000313" key="10">
    <source>
        <dbReference type="EMBL" id="GMA40617.1"/>
    </source>
</evidence>
<evidence type="ECO:0000313" key="11">
    <source>
        <dbReference type="Proteomes" id="UP001157126"/>
    </source>
</evidence>
<feature type="transmembrane region" description="Helical" evidence="8">
    <location>
        <begin position="193"/>
        <end position="215"/>
    </location>
</feature>
<name>A0ABQ6IRT2_9MICO</name>
<evidence type="ECO:0000256" key="4">
    <source>
        <dbReference type="ARBA" id="ARBA00022475"/>
    </source>
</evidence>
<dbReference type="NCBIfam" id="TIGR00688">
    <property type="entry name" value="rarD"/>
    <property type="match status" value="1"/>
</dbReference>
<keyword evidence="5 8" id="KW-0812">Transmembrane</keyword>
<dbReference type="InterPro" id="IPR000620">
    <property type="entry name" value="EamA_dom"/>
</dbReference>
<dbReference type="Proteomes" id="UP001157126">
    <property type="component" value="Unassembled WGS sequence"/>
</dbReference>
<feature type="transmembrane region" description="Helical" evidence="8">
    <location>
        <begin position="227"/>
        <end position="248"/>
    </location>
</feature>
<organism evidence="10 11">
    <name type="scientific">Mobilicoccus caccae</name>
    <dbReference type="NCBI Taxonomy" id="1859295"/>
    <lineage>
        <taxon>Bacteria</taxon>
        <taxon>Bacillati</taxon>
        <taxon>Actinomycetota</taxon>
        <taxon>Actinomycetes</taxon>
        <taxon>Micrococcales</taxon>
        <taxon>Dermatophilaceae</taxon>
        <taxon>Mobilicoccus</taxon>
    </lineage>
</organism>
<dbReference type="PANTHER" id="PTHR22911">
    <property type="entry name" value="ACYL-MALONYL CONDENSING ENZYME-RELATED"/>
    <property type="match status" value="1"/>
</dbReference>
<gene>
    <name evidence="10" type="ORF">GCM10025883_26620</name>
</gene>
<feature type="transmembrane region" description="Helical" evidence="8">
    <location>
        <begin position="283"/>
        <end position="303"/>
    </location>
</feature>
<evidence type="ECO:0000256" key="6">
    <source>
        <dbReference type="ARBA" id="ARBA00022989"/>
    </source>
</evidence>
<accession>A0ABQ6IRT2</accession>
<dbReference type="SUPFAM" id="SSF103481">
    <property type="entry name" value="Multidrug resistance efflux transporter EmrE"/>
    <property type="match status" value="2"/>
</dbReference>
<feature type="transmembrane region" description="Helical" evidence="8">
    <location>
        <begin position="59"/>
        <end position="77"/>
    </location>
</feature>
<evidence type="ECO:0000256" key="8">
    <source>
        <dbReference type="SAM" id="Phobius"/>
    </source>
</evidence>
<dbReference type="RefSeq" id="WP_284304285.1">
    <property type="nucleotide sequence ID" value="NZ_BSUO01000001.1"/>
</dbReference>
<keyword evidence="3" id="KW-0813">Transport</keyword>
<evidence type="ECO:0000256" key="2">
    <source>
        <dbReference type="ARBA" id="ARBA00007362"/>
    </source>
</evidence>
<proteinExistence type="inferred from homology"/>
<feature type="transmembrane region" description="Helical" evidence="8">
    <location>
        <begin position="26"/>
        <end position="47"/>
    </location>
</feature>
<feature type="transmembrane region" description="Helical" evidence="8">
    <location>
        <begin position="142"/>
        <end position="158"/>
    </location>
</feature>
<dbReference type="EMBL" id="BSUO01000001">
    <property type="protein sequence ID" value="GMA40617.1"/>
    <property type="molecule type" value="Genomic_DNA"/>
</dbReference>
<feature type="transmembrane region" description="Helical" evidence="8">
    <location>
        <begin position="255"/>
        <end position="277"/>
    </location>
</feature>